<keyword evidence="2" id="KW-1185">Reference proteome</keyword>
<dbReference type="Proteomes" id="UP000008068">
    <property type="component" value="Unassembled WGS sequence"/>
</dbReference>
<evidence type="ECO:0000313" key="1">
    <source>
        <dbReference type="EMBL" id="EGT57588.1"/>
    </source>
</evidence>
<evidence type="ECO:0000313" key="2">
    <source>
        <dbReference type="Proteomes" id="UP000008068"/>
    </source>
</evidence>
<dbReference type="InParanoid" id="G0NCR9"/>
<accession>G0NCR9</accession>
<gene>
    <name evidence="1" type="ORF">CAEBREN_25920</name>
</gene>
<dbReference type="EMBL" id="GL379863">
    <property type="protein sequence ID" value="EGT57588.1"/>
    <property type="molecule type" value="Genomic_DNA"/>
</dbReference>
<name>G0NCR9_CAEBE</name>
<dbReference type="HOGENOM" id="CLU_061036_0_0_1"/>
<dbReference type="PANTHER" id="PTHR21503">
    <property type="entry name" value="F-BOX-CONTAINING HYPOTHETICAL PROTEIN C.ELEGANS"/>
    <property type="match status" value="1"/>
</dbReference>
<proteinExistence type="predicted"/>
<reference evidence="2" key="1">
    <citation type="submission" date="2011-07" db="EMBL/GenBank/DDBJ databases">
        <authorList>
            <consortium name="Caenorhabditis brenneri Sequencing and Analysis Consortium"/>
            <person name="Wilson R.K."/>
        </authorList>
    </citation>
    <scope>NUCLEOTIDE SEQUENCE [LARGE SCALE GENOMIC DNA]</scope>
    <source>
        <strain evidence="2">PB2801</strain>
    </source>
</reference>
<evidence type="ECO:0008006" key="3">
    <source>
        <dbReference type="Google" id="ProtNLM"/>
    </source>
</evidence>
<organism evidence="2">
    <name type="scientific">Caenorhabditis brenneri</name>
    <name type="common">Nematode worm</name>
    <dbReference type="NCBI Taxonomy" id="135651"/>
    <lineage>
        <taxon>Eukaryota</taxon>
        <taxon>Metazoa</taxon>
        <taxon>Ecdysozoa</taxon>
        <taxon>Nematoda</taxon>
        <taxon>Chromadorea</taxon>
        <taxon>Rhabditida</taxon>
        <taxon>Rhabditina</taxon>
        <taxon>Rhabditomorpha</taxon>
        <taxon>Rhabditoidea</taxon>
        <taxon>Rhabditidae</taxon>
        <taxon>Peloderinae</taxon>
        <taxon>Caenorhabditis</taxon>
    </lineage>
</organism>
<protein>
    <recommendedName>
        <fullName evidence="3">F-box domain-containing protein</fullName>
    </recommendedName>
</protein>
<dbReference type="AlphaFoldDB" id="G0NCR9"/>
<sequence>MPLALLRFPFLIQKVIFEEIDLLAVLSITTLSKKSRATARETACLRHYKFHLRYLERESFRLEQKFEDQNNNIFDFLLIDQARPPCPCPLWHIGNQEVRIGCSESSTLAYVYSDNISNFATETLRYLSITLPNLSVTLEFRTHDAETFRRTVHSVEGAEEIKEISVGESREPQDEFVKVVLDESQRAKNLNLRFSICNNFVYPTRVPLKFDSISMTSAGWISRNTFIKLFLSCKSVELHGKDFKDEDITAIFRAWTEGSSLEFLQFFGNLDFYREKTLGSILEGFAGAAPVRNTFINFWRRGQLHIARPGEGKCYRIQQRNAQTTALVCIVDNYIVLTTNFEIVNNALQ</sequence>
<dbReference type="PANTHER" id="PTHR21503:SF8">
    <property type="entry name" value="F-BOX ASSOCIATED DOMAIN-CONTAINING PROTEIN-RELATED"/>
    <property type="match status" value="1"/>
</dbReference>
<dbReference type="OrthoDB" id="5910818at2759"/>